<evidence type="ECO:0000256" key="5">
    <source>
        <dbReference type="ARBA" id="ARBA00022676"/>
    </source>
</evidence>
<dbReference type="Proteomes" id="UP000005220">
    <property type="component" value="Chromosome 2"/>
</dbReference>
<sequence length="577" mass="67622">MIAWWEKYIFSSDNALFRLFVVVRLANALFIRTFFQADEYWQALEPAHYVAFGYGELTWEWRTGLRSYLFPFIFEMGYRFVKVISMLCRYSLDSLVDSPNFTTRIEYVGVIYVPRVIMAVVAAIGDYYTVKLAHKVFSSTVVVPKNGKINMPKQLLSAKIVTAFIVTINFFNWYFSTRSFINSFEMTLTTVALYFWDWDSGDAVKSKHFTFSLIFGILACFLRPSNGLIWAILGWFLLINLFLRRSFTLIFLVLFKVLFSFAVVFLMNTIIDYYFYGYLTFPLFKFIKFNFTTPLSQFYGVAPWHFHIFQSLPFLLGGYLAFFICGLCMIPFPNVANSKFLTPLHQFRLVTVINIIVYSSLAHKEFRFVYPLRPFFTIIAAYGILIVQARPPFGIKFKHVINTVSTVILLLSLFAGMYLTYINESGVIDVMKFLHYEPNINSLGMLMPCHSTPWQSYLHRNDIDSLWAISCEPPLHLLNDPHAAEKLPLYMDESDYLYADTPRFIGQHFPPISDKTASTVSYDHSWPEYLVLFEHLNNLYMKDYLEHTNYVEYKRFFNSYSHWDSRRSGDIIVYRQN</sequence>
<comment type="function">
    <text evidence="11">Mannosyltransferase involved in glycosylphosphatidylinositol-anchor biosynthesis. Transfers the third mannose to Man2-GlcN-acyl-PI during GPI precursor assembly.</text>
</comment>
<dbReference type="KEGG" id="kaf:KAFR_0B04770"/>
<feature type="transmembrane region" description="Helical" evidence="12">
    <location>
        <begin position="112"/>
        <end position="130"/>
    </location>
</feature>
<dbReference type="UniPathway" id="UPA00196"/>
<feature type="transmembrane region" description="Helical" evidence="12">
    <location>
        <begin position="213"/>
        <end position="239"/>
    </location>
</feature>
<dbReference type="InterPro" id="IPR005599">
    <property type="entry name" value="GPI_mannosylTrfase"/>
</dbReference>
<dbReference type="InParanoid" id="H2AQX4"/>
<evidence type="ECO:0000256" key="12">
    <source>
        <dbReference type="RuleBase" id="RU363075"/>
    </source>
</evidence>
<evidence type="ECO:0000256" key="1">
    <source>
        <dbReference type="ARBA" id="ARBA00004477"/>
    </source>
</evidence>
<feature type="transmembrane region" description="Helical" evidence="12">
    <location>
        <begin position="368"/>
        <end position="388"/>
    </location>
</feature>
<keyword evidence="7 12" id="KW-0812">Transmembrane</keyword>
<keyword evidence="5 12" id="KW-0328">Glycosyltransferase</keyword>
<dbReference type="Pfam" id="PF03901">
    <property type="entry name" value="Glyco_transf_22"/>
    <property type="match status" value="1"/>
</dbReference>
<feature type="transmembrane region" description="Helical" evidence="12">
    <location>
        <begin position="312"/>
        <end position="332"/>
    </location>
</feature>
<keyword evidence="9 12" id="KW-1133">Transmembrane helix</keyword>
<dbReference type="PANTHER" id="PTHR22760:SF4">
    <property type="entry name" value="GPI MANNOSYLTRANSFERASE 3"/>
    <property type="match status" value="1"/>
</dbReference>
<dbReference type="GO" id="GO:0000026">
    <property type="term" value="F:alpha-1,2-mannosyltransferase activity"/>
    <property type="evidence" value="ECO:0007669"/>
    <property type="project" value="EnsemblFungi"/>
</dbReference>
<gene>
    <name evidence="13" type="primary">KAFR0B04770</name>
    <name evidence="13" type="ORF">KAFR_0B04770</name>
</gene>
<dbReference type="eggNOG" id="KOG1771">
    <property type="taxonomic scope" value="Eukaryota"/>
</dbReference>
<evidence type="ECO:0000256" key="7">
    <source>
        <dbReference type="ARBA" id="ARBA00022692"/>
    </source>
</evidence>
<proteinExistence type="inferred from homology"/>
<keyword evidence="6" id="KW-0808">Transferase</keyword>
<dbReference type="OrthoDB" id="416834at2759"/>
<evidence type="ECO:0000313" key="14">
    <source>
        <dbReference type="Proteomes" id="UP000005220"/>
    </source>
</evidence>
<dbReference type="GO" id="GO:0006506">
    <property type="term" value="P:GPI anchor biosynthetic process"/>
    <property type="evidence" value="ECO:0007669"/>
    <property type="project" value="UniProtKB-UniPathway"/>
</dbReference>
<dbReference type="GO" id="GO:0005789">
    <property type="term" value="C:endoplasmic reticulum membrane"/>
    <property type="evidence" value="ECO:0007669"/>
    <property type="project" value="UniProtKB-SubCell"/>
</dbReference>
<comment type="subcellular location">
    <subcellularLocation>
        <location evidence="1 12">Endoplasmic reticulum membrane</location>
        <topology evidence="1 12">Multi-pass membrane protein</topology>
    </subcellularLocation>
</comment>
<dbReference type="RefSeq" id="XP_003955909.1">
    <property type="nucleotide sequence ID" value="XM_003955860.1"/>
</dbReference>
<dbReference type="EC" id="2.4.1.-" evidence="12"/>
<dbReference type="AlphaFoldDB" id="H2AQX4"/>
<evidence type="ECO:0000256" key="10">
    <source>
        <dbReference type="ARBA" id="ARBA00023136"/>
    </source>
</evidence>
<evidence type="ECO:0000256" key="9">
    <source>
        <dbReference type="ARBA" id="ARBA00022989"/>
    </source>
</evidence>
<dbReference type="FunCoup" id="H2AQX4">
    <property type="interactions" value="919"/>
</dbReference>
<dbReference type="GeneID" id="13884656"/>
<comment type="similarity">
    <text evidence="3">Belongs to the glycosyltransferase 22 family. PIGB subfamily.</text>
</comment>
<name>H2AQX4_KAZAF</name>
<dbReference type="HOGENOM" id="CLU_012353_2_0_1"/>
<keyword evidence="14" id="KW-1185">Reference proteome</keyword>
<protein>
    <recommendedName>
        <fullName evidence="12">Mannosyltransferase</fullName>
        <ecNumber evidence="12">2.4.1.-</ecNumber>
    </recommendedName>
</protein>
<evidence type="ECO:0000256" key="8">
    <source>
        <dbReference type="ARBA" id="ARBA00022824"/>
    </source>
</evidence>
<evidence type="ECO:0000256" key="3">
    <source>
        <dbReference type="ARBA" id="ARBA00006065"/>
    </source>
</evidence>
<evidence type="ECO:0000256" key="6">
    <source>
        <dbReference type="ARBA" id="ARBA00022679"/>
    </source>
</evidence>
<keyword evidence="8 12" id="KW-0256">Endoplasmic reticulum</keyword>
<keyword evidence="4" id="KW-0337">GPI-anchor biosynthesis</keyword>
<evidence type="ECO:0000256" key="4">
    <source>
        <dbReference type="ARBA" id="ARBA00022502"/>
    </source>
</evidence>
<accession>H2AQX4</accession>
<evidence type="ECO:0000256" key="11">
    <source>
        <dbReference type="ARBA" id="ARBA00024708"/>
    </source>
</evidence>
<keyword evidence="10 12" id="KW-0472">Membrane</keyword>
<reference evidence="13 14" key="1">
    <citation type="journal article" date="2011" name="Proc. Natl. Acad. Sci. U.S.A.">
        <title>Evolutionary erosion of yeast sex chromosomes by mating-type switching accidents.</title>
        <authorList>
            <person name="Gordon J.L."/>
            <person name="Armisen D."/>
            <person name="Proux-Wera E."/>
            <person name="Oheigeartaigh S.S."/>
            <person name="Byrne K.P."/>
            <person name="Wolfe K.H."/>
        </authorList>
    </citation>
    <scope>NUCLEOTIDE SEQUENCE [LARGE SCALE GENOMIC DNA]</scope>
    <source>
        <strain evidence="14">ATCC 22294 / BCRC 22015 / CBS 2517 / CECT 1963 / NBRC 1671 / NRRL Y-8276</strain>
    </source>
</reference>
<evidence type="ECO:0000313" key="13">
    <source>
        <dbReference type="EMBL" id="CCF56774.1"/>
    </source>
</evidence>
<dbReference type="EMBL" id="HE650822">
    <property type="protein sequence ID" value="CCF56774.1"/>
    <property type="molecule type" value="Genomic_DNA"/>
</dbReference>
<organism evidence="13 14">
    <name type="scientific">Kazachstania africana (strain ATCC 22294 / BCRC 22015 / CBS 2517 / CECT 1963 / NBRC 1671 / NRRL Y-8276)</name>
    <name type="common">Yeast</name>
    <name type="synonym">Kluyveromyces africanus</name>
    <dbReference type="NCBI Taxonomy" id="1071382"/>
    <lineage>
        <taxon>Eukaryota</taxon>
        <taxon>Fungi</taxon>
        <taxon>Dikarya</taxon>
        <taxon>Ascomycota</taxon>
        <taxon>Saccharomycotina</taxon>
        <taxon>Saccharomycetes</taxon>
        <taxon>Saccharomycetales</taxon>
        <taxon>Saccharomycetaceae</taxon>
        <taxon>Kazachstania</taxon>
    </lineage>
</organism>
<feature type="transmembrane region" description="Helical" evidence="12">
    <location>
        <begin position="400"/>
        <end position="422"/>
    </location>
</feature>
<dbReference type="PANTHER" id="PTHR22760">
    <property type="entry name" value="GLYCOSYLTRANSFERASE"/>
    <property type="match status" value="1"/>
</dbReference>
<evidence type="ECO:0000256" key="2">
    <source>
        <dbReference type="ARBA" id="ARBA00004687"/>
    </source>
</evidence>
<dbReference type="STRING" id="1071382.H2AQX4"/>
<feature type="transmembrane region" description="Helical" evidence="12">
    <location>
        <begin position="155"/>
        <end position="175"/>
    </location>
</feature>
<comment type="pathway">
    <text evidence="2">Glycolipid biosynthesis; glycosylphosphatidylinositol-anchor biosynthesis.</text>
</comment>
<feature type="transmembrane region" description="Helical" evidence="12">
    <location>
        <begin position="246"/>
        <end position="267"/>
    </location>
</feature>